<evidence type="ECO:0000256" key="1">
    <source>
        <dbReference type="ARBA" id="ARBA00009477"/>
    </source>
</evidence>
<keyword evidence="2" id="KW-0175">Coiled coil</keyword>
<dbReference type="Gene3D" id="2.40.420.20">
    <property type="match status" value="1"/>
</dbReference>
<keyword evidence="4" id="KW-0472">Membrane</keyword>
<keyword evidence="4" id="KW-1133">Transmembrane helix</keyword>
<dbReference type="EMBL" id="NFZT01000001">
    <property type="protein sequence ID" value="OWV33203.1"/>
    <property type="molecule type" value="Genomic_DNA"/>
</dbReference>
<keyword evidence="9" id="KW-1185">Reference proteome</keyword>
<accession>A0A219B4Y0</accession>
<name>A0A219B4Y0_9SPHN</name>
<feature type="domain" description="CusB-like beta-barrel" evidence="5">
    <location>
        <begin position="243"/>
        <end position="313"/>
    </location>
</feature>
<dbReference type="Pfam" id="PF25967">
    <property type="entry name" value="RND-MFP_C"/>
    <property type="match status" value="1"/>
</dbReference>
<dbReference type="GO" id="GO:1990281">
    <property type="term" value="C:efflux pump complex"/>
    <property type="evidence" value="ECO:0007669"/>
    <property type="project" value="TreeGrafter"/>
</dbReference>
<feature type="domain" description="CzcB-like barrel-sandwich hybrid" evidence="7">
    <location>
        <begin position="103"/>
        <end position="236"/>
    </location>
</feature>
<dbReference type="InterPro" id="IPR058647">
    <property type="entry name" value="BSH_CzcB-like"/>
</dbReference>
<dbReference type="InterPro" id="IPR058627">
    <property type="entry name" value="MdtA-like_C"/>
</dbReference>
<sequence length="397" mass="41955">MNMHERMSGQQPAGPVDAPEPRQHGRRRRLIVIAVLVLVALAAALFFLLPSGEPAAEAPADTADTAPRVTVVDVASRPVTANVRVTGSVAPVRDLPVGVQGQGGQVVAVTVVEGDYVRRGQVLARIDKSVQVQQVAQLGAAVERARADLKLAESELERAEALVDRGFISQADIERRTATRDGAAAQVNVAAAQLREAQARLEQLDIRAPESGLILERNVEPGQVVSSGTPAVFRIAQDGQMELRAQVAEQDLQALDVGQGAEIRVVGSDEVLRGTVTLVDPIIESASRQGTARVGIQEDGKVRPGAFATAIVETGTANRPMLPESAVLGNVDESFVYVLDAENRVARRAVTIGDVSDRGVVILSGLEDGDRVVESAGAFLNEGDRIEPVALETGARE</sequence>
<evidence type="ECO:0000313" key="8">
    <source>
        <dbReference type="EMBL" id="OWV33203.1"/>
    </source>
</evidence>
<evidence type="ECO:0000259" key="5">
    <source>
        <dbReference type="Pfam" id="PF25954"/>
    </source>
</evidence>
<dbReference type="Pfam" id="PF25954">
    <property type="entry name" value="Beta-barrel_RND_2"/>
    <property type="match status" value="1"/>
</dbReference>
<dbReference type="AlphaFoldDB" id="A0A219B4Y0"/>
<feature type="domain" description="Multidrug resistance protein MdtA-like C-terminal permuted SH3" evidence="6">
    <location>
        <begin position="322"/>
        <end position="373"/>
    </location>
</feature>
<dbReference type="PANTHER" id="PTHR30469">
    <property type="entry name" value="MULTIDRUG RESISTANCE PROTEIN MDTA"/>
    <property type="match status" value="1"/>
</dbReference>
<keyword evidence="4" id="KW-0812">Transmembrane</keyword>
<comment type="caution">
    <text evidence="8">The sequence shown here is derived from an EMBL/GenBank/DDBJ whole genome shotgun (WGS) entry which is preliminary data.</text>
</comment>
<dbReference type="Gene3D" id="2.40.30.170">
    <property type="match status" value="1"/>
</dbReference>
<evidence type="ECO:0000256" key="2">
    <source>
        <dbReference type="SAM" id="Coils"/>
    </source>
</evidence>
<dbReference type="OrthoDB" id="7422354at2"/>
<evidence type="ECO:0000313" key="9">
    <source>
        <dbReference type="Proteomes" id="UP000198462"/>
    </source>
</evidence>
<dbReference type="Pfam" id="PF25973">
    <property type="entry name" value="BSH_CzcB"/>
    <property type="match status" value="1"/>
</dbReference>
<dbReference type="RefSeq" id="WP_088711989.1">
    <property type="nucleotide sequence ID" value="NZ_NFZT01000001.1"/>
</dbReference>
<dbReference type="InterPro" id="IPR058792">
    <property type="entry name" value="Beta-barrel_RND_2"/>
</dbReference>
<feature type="transmembrane region" description="Helical" evidence="4">
    <location>
        <begin position="30"/>
        <end position="49"/>
    </location>
</feature>
<reference evidence="9" key="1">
    <citation type="submission" date="2017-05" db="EMBL/GenBank/DDBJ databases">
        <authorList>
            <person name="Lin X."/>
        </authorList>
    </citation>
    <scope>NUCLEOTIDE SEQUENCE [LARGE SCALE GENOMIC DNA]</scope>
    <source>
        <strain evidence="9">JLT2012</strain>
    </source>
</reference>
<dbReference type="PANTHER" id="PTHR30469:SF15">
    <property type="entry name" value="HLYD FAMILY OF SECRETION PROTEINS"/>
    <property type="match status" value="1"/>
</dbReference>
<feature type="region of interest" description="Disordered" evidence="3">
    <location>
        <begin position="1"/>
        <end position="23"/>
    </location>
</feature>
<evidence type="ECO:0000259" key="6">
    <source>
        <dbReference type="Pfam" id="PF25967"/>
    </source>
</evidence>
<evidence type="ECO:0000256" key="3">
    <source>
        <dbReference type="SAM" id="MobiDB-lite"/>
    </source>
</evidence>
<proteinExistence type="inferred from homology"/>
<dbReference type="Gene3D" id="1.10.287.470">
    <property type="entry name" value="Helix hairpin bin"/>
    <property type="match status" value="1"/>
</dbReference>
<dbReference type="SUPFAM" id="SSF111369">
    <property type="entry name" value="HlyD-like secretion proteins"/>
    <property type="match status" value="1"/>
</dbReference>
<organism evidence="8 9">
    <name type="scientific">Pacificimonas flava</name>
    <dbReference type="NCBI Taxonomy" id="1234595"/>
    <lineage>
        <taxon>Bacteria</taxon>
        <taxon>Pseudomonadati</taxon>
        <taxon>Pseudomonadota</taxon>
        <taxon>Alphaproteobacteria</taxon>
        <taxon>Sphingomonadales</taxon>
        <taxon>Sphingosinicellaceae</taxon>
        <taxon>Pacificimonas</taxon>
    </lineage>
</organism>
<evidence type="ECO:0000259" key="7">
    <source>
        <dbReference type="Pfam" id="PF25973"/>
    </source>
</evidence>
<comment type="similarity">
    <text evidence="1">Belongs to the membrane fusion protein (MFP) (TC 8.A.1) family.</text>
</comment>
<evidence type="ECO:0000256" key="4">
    <source>
        <dbReference type="SAM" id="Phobius"/>
    </source>
</evidence>
<protein>
    <submittedName>
        <fullName evidence="8">Efflux transporter periplasmic adaptor subunit</fullName>
    </submittedName>
</protein>
<dbReference type="NCBIfam" id="TIGR01730">
    <property type="entry name" value="RND_mfp"/>
    <property type="match status" value="1"/>
</dbReference>
<dbReference type="InterPro" id="IPR006143">
    <property type="entry name" value="RND_pump_MFP"/>
</dbReference>
<dbReference type="Gene3D" id="2.40.50.100">
    <property type="match status" value="1"/>
</dbReference>
<dbReference type="Proteomes" id="UP000198462">
    <property type="component" value="Unassembled WGS sequence"/>
</dbReference>
<gene>
    <name evidence="8" type="ORF">B5C34_06830</name>
</gene>
<feature type="coiled-coil region" evidence="2">
    <location>
        <begin position="135"/>
        <end position="162"/>
    </location>
</feature>
<dbReference type="GO" id="GO:0015562">
    <property type="term" value="F:efflux transmembrane transporter activity"/>
    <property type="evidence" value="ECO:0007669"/>
    <property type="project" value="TreeGrafter"/>
</dbReference>